<dbReference type="Pfam" id="PF13932">
    <property type="entry name" value="SAM_GIDA_C"/>
    <property type="match status" value="1"/>
</dbReference>
<accession>A0AAX3BGC9</accession>
<dbReference type="NCBIfam" id="TIGR00136">
    <property type="entry name" value="mnmG_gidA"/>
    <property type="match status" value="1"/>
</dbReference>
<dbReference type="InterPro" id="IPR004416">
    <property type="entry name" value="MnmG"/>
</dbReference>
<evidence type="ECO:0000256" key="10">
    <source>
        <dbReference type="ARBA" id="ARBA00025948"/>
    </source>
</evidence>
<reference evidence="14" key="2">
    <citation type="submission" date="2022-06" db="EMBL/GenBank/DDBJ databases">
        <title>Thermospira aquatica gen. nov., sp. nov.</title>
        <authorList>
            <person name="Ben Ali Gam Z."/>
            <person name="Labat M."/>
        </authorList>
    </citation>
    <scope>NUCLEOTIDE SEQUENCE</scope>
    <source>
        <strain evidence="14">F1F22</strain>
    </source>
</reference>
<evidence type="ECO:0000256" key="1">
    <source>
        <dbReference type="ARBA" id="ARBA00001974"/>
    </source>
</evidence>
<dbReference type="GO" id="GO:0030488">
    <property type="term" value="P:tRNA methylation"/>
    <property type="evidence" value="ECO:0007669"/>
    <property type="project" value="TreeGrafter"/>
</dbReference>
<keyword evidence="9 12" id="KW-0520">NAD</keyword>
<dbReference type="Gene3D" id="1.10.10.1800">
    <property type="entry name" value="tRNA uridine 5-carboxymethylaminomethyl modification enzyme MnmG/GidA"/>
    <property type="match status" value="1"/>
</dbReference>
<dbReference type="PANTHER" id="PTHR11806">
    <property type="entry name" value="GLUCOSE INHIBITED DIVISION PROTEIN A"/>
    <property type="match status" value="1"/>
</dbReference>
<sequence>MKYDVIVIGGGHAGIEAALASSRMGCHTLLLSSNIDLIGQMPCNPSIGGIGKGQLVKEVDALGGEMGLAADATGMQFRTLNMRKGPAVRSTRVQSDKARYREYMQHVVLHQENLDVKQDLVEDIWVEDNQVRGVTTVTQLLYEAGSVVITPGTFLNGRIHIGTTIYGAGRLGEGPAIGLSKTLRSLGFKMGRFKTGTPARLDGRTIDFSVMVPQPGDTPIRPFSFWSPRSKEFLFQQQMPCYLTHTTEKTHEIIRKNIHFAPMYSGQIQATGVRYCPSIEDKVMKFPEKEGHHVFLEPEGRNTIEYYPNGISNGFPVEIQMQILASIPGLERAVMLRPAYAIEHDYVDPTELFPTLETKRVKGLFLAGQINGTTGYEEAAAQGIIAGINAALFVQGKPPFIMDRSMGYIGVLIDDLTTKGTNEPYRMFTSRVEYRLVLREDNADRRLAPVGYKLGLLPSDRYEKTRAKYERVDQEIERLKHERLYPTKETNEYLKKLGAGEIHKPLSLAELLRRPGVSYDLLAEHFFHEALTDPEEREAVEIEVKYEGYIEEEKRLVAQFSELESVTIPEDFDYKGIPSLRLEEVEKLSAIRPLTLGQASRIPGVRPAAIQVLLLYLKQKREEK</sequence>
<dbReference type="InterPro" id="IPR002218">
    <property type="entry name" value="MnmG-rel"/>
</dbReference>
<evidence type="ECO:0000313" key="14">
    <source>
        <dbReference type="EMBL" id="URA11398.1"/>
    </source>
</evidence>
<dbReference type="InterPro" id="IPR049312">
    <property type="entry name" value="GIDA_C_N"/>
</dbReference>
<comment type="caution">
    <text evidence="12">Lacks conserved residue(s) required for the propagation of feature annotation.</text>
</comment>
<dbReference type="EMBL" id="CP073355">
    <property type="protein sequence ID" value="URA11398.1"/>
    <property type="molecule type" value="Genomic_DNA"/>
</dbReference>
<keyword evidence="7 12" id="KW-0819">tRNA processing</keyword>
<evidence type="ECO:0000256" key="8">
    <source>
        <dbReference type="ARBA" id="ARBA00022827"/>
    </source>
</evidence>
<dbReference type="FunFam" id="3.50.50.60:FF:000002">
    <property type="entry name" value="tRNA uridine 5-carboxymethylaminomethyl modification enzyme MnmG"/>
    <property type="match status" value="1"/>
</dbReference>
<reference evidence="14" key="1">
    <citation type="submission" date="2021-04" db="EMBL/GenBank/DDBJ databases">
        <authorList>
            <person name="Postec A."/>
        </authorList>
    </citation>
    <scope>NUCLEOTIDE SEQUENCE</scope>
    <source>
        <strain evidence="14">F1F22</strain>
    </source>
</reference>
<dbReference type="Proteomes" id="UP001056539">
    <property type="component" value="Chromosome"/>
</dbReference>
<dbReference type="GO" id="GO:0002098">
    <property type="term" value="P:tRNA wobble uridine modification"/>
    <property type="evidence" value="ECO:0007669"/>
    <property type="project" value="InterPro"/>
</dbReference>
<comment type="subcellular location">
    <subcellularLocation>
        <location evidence="12">Cytoplasm</location>
    </subcellularLocation>
</comment>
<feature type="binding site" evidence="12">
    <location>
        <begin position="9"/>
        <end position="14"/>
    </location>
    <ligand>
        <name>FAD</name>
        <dbReference type="ChEBI" id="CHEBI:57692"/>
    </ligand>
</feature>
<dbReference type="PROSITE" id="PS01280">
    <property type="entry name" value="GIDA_1"/>
    <property type="match status" value="1"/>
</dbReference>
<feature type="domain" description="tRNA uridine 5-carboxymethylaminomethyl modification enzyme C-terminal subdomain" evidence="13">
    <location>
        <begin position="544"/>
        <end position="615"/>
    </location>
</feature>
<dbReference type="InterPro" id="IPR026904">
    <property type="entry name" value="MnmG_C"/>
</dbReference>
<comment type="similarity">
    <text evidence="3 12">Belongs to the MnmG family.</text>
</comment>
<dbReference type="InterPro" id="IPR020595">
    <property type="entry name" value="MnmG-rel_CS"/>
</dbReference>
<comment type="cofactor">
    <cofactor evidence="1 12">
        <name>FAD</name>
        <dbReference type="ChEBI" id="CHEBI:57692"/>
    </cofactor>
</comment>
<proteinExistence type="inferred from homology"/>
<dbReference type="FunFam" id="1.10.150.570:FF:000001">
    <property type="entry name" value="tRNA uridine 5-carboxymethylaminomethyl modification enzyme MnmG"/>
    <property type="match status" value="1"/>
</dbReference>
<keyword evidence="6 12" id="KW-0285">Flavoprotein</keyword>
<dbReference type="GO" id="GO:0005829">
    <property type="term" value="C:cytosol"/>
    <property type="evidence" value="ECO:0007669"/>
    <property type="project" value="TreeGrafter"/>
</dbReference>
<name>A0AAX3BGC9_9SPIR</name>
<dbReference type="Gene3D" id="3.50.50.60">
    <property type="entry name" value="FAD/NAD(P)-binding domain"/>
    <property type="match status" value="2"/>
</dbReference>
<dbReference type="InterPro" id="IPR044920">
    <property type="entry name" value="MnmG_C_subdom_sf"/>
</dbReference>
<comment type="function">
    <text evidence="2 12">NAD-binding protein involved in the addition of a carboxymethylaminomethyl (cmnm) group at the wobble position (U34) of certain tRNAs, forming tRNA-cmnm(5)s(2)U34.</text>
</comment>
<evidence type="ECO:0000256" key="11">
    <source>
        <dbReference type="ARBA" id="ARBA00031800"/>
    </source>
</evidence>
<keyword evidence="15" id="KW-1185">Reference proteome</keyword>
<comment type="subunit">
    <text evidence="10 12">Homodimer. Heterotetramer of two MnmE and two MnmG subunits.</text>
</comment>
<dbReference type="Pfam" id="PF01134">
    <property type="entry name" value="GIDA"/>
    <property type="match status" value="1"/>
</dbReference>
<keyword evidence="5 12" id="KW-0963">Cytoplasm</keyword>
<evidence type="ECO:0000256" key="4">
    <source>
        <dbReference type="ARBA" id="ARBA00020461"/>
    </source>
</evidence>
<evidence type="ECO:0000256" key="7">
    <source>
        <dbReference type="ARBA" id="ARBA00022694"/>
    </source>
</evidence>
<evidence type="ECO:0000256" key="12">
    <source>
        <dbReference type="HAMAP-Rule" id="MF_00129"/>
    </source>
</evidence>
<dbReference type="InterPro" id="IPR036188">
    <property type="entry name" value="FAD/NAD-bd_sf"/>
</dbReference>
<dbReference type="GO" id="GO:0050660">
    <property type="term" value="F:flavin adenine dinucleotide binding"/>
    <property type="evidence" value="ECO:0007669"/>
    <property type="project" value="UniProtKB-UniRule"/>
</dbReference>
<dbReference type="FunFam" id="1.10.10.1800:FF:000001">
    <property type="entry name" value="tRNA uridine 5-carboxymethylaminomethyl modification enzyme MnmG"/>
    <property type="match status" value="1"/>
</dbReference>
<dbReference type="HAMAP" id="MF_00129">
    <property type="entry name" value="MnmG_GidA"/>
    <property type="match status" value="1"/>
</dbReference>
<protein>
    <recommendedName>
        <fullName evidence="4 12">tRNA uridine 5-carboxymethylaminomethyl modification enzyme MnmG</fullName>
    </recommendedName>
    <alternativeName>
        <fullName evidence="11 12">Glucose-inhibited division protein A</fullName>
    </alternativeName>
</protein>
<dbReference type="SUPFAM" id="SSF51905">
    <property type="entry name" value="FAD/NAD(P)-binding domain"/>
    <property type="match status" value="1"/>
</dbReference>
<dbReference type="PANTHER" id="PTHR11806:SF0">
    <property type="entry name" value="PROTEIN MTO1 HOMOLOG, MITOCHONDRIAL"/>
    <property type="match status" value="1"/>
</dbReference>
<dbReference type="Pfam" id="PF21680">
    <property type="entry name" value="GIDA_C_1st"/>
    <property type="match status" value="1"/>
</dbReference>
<organism evidence="14 15">
    <name type="scientific">Thermospira aquatica</name>
    <dbReference type="NCBI Taxonomy" id="2828656"/>
    <lineage>
        <taxon>Bacteria</taxon>
        <taxon>Pseudomonadati</taxon>
        <taxon>Spirochaetota</taxon>
        <taxon>Spirochaetia</taxon>
        <taxon>Brevinematales</taxon>
        <taxon>Thermospiraceae</taxon>
        <taxon>Thermospira</taxon>
    </lineage>
</organism>
<feature type="binding site" evidence="12">
    <location>
        <begin position="272"/>
        <end position="286"/>
    </location>
    <ligand>
        <name>NAD(+)</name>
        <dbReference type="ChEBI" id="CHEBI:57540"/>
    </ligand>
</feature>
<gene>
    <name evidence="12 14" type="primary">mnmG</name>
    <name evidence="12" type="synonym">gidA</name>
    <name evidence="14" type="ORF">KDW03_11375</name>
</gene>
<dbReference type="Gene3D" id="1.10.150.570">
    <property type="entry name" value="GidA associated domain, C-terminal subdomain"/>
    <property type="match status" value="1"/>
</dbReference>
<evidence type="ECO:0000256" key="6">
    <source>
        <dbReference type="ARBA" id="ARBA00022630"/>
    </source>
</evidence>
<evidence type="ECO:0000313" key="15">
    <source>
        <dbReference type="Proteomes" id="UP001056539"/>
    </source>
</evidence>
<dbReference type="KEGG" id="taqu:KDW03_11375"/>
<evidence type="ECO:0000256" key="9">
    <source>
        <dbReference type="ARBA" id="ARBA00023027"/>
    </source>
</evidence>
<evidence type="ECO:0000256" key="5">
    <source>
        <dbReference type="ARBA" id="ARBA00022490"/>
    </source>
</evidence>
<evidence type="ECO:0000256" key="2">
    <source>
        <dbReference type="ARBA" id="ARBA00003717"/>
    </source>
</evidence>
<evidence type="ECO:0000259" key="13">
    <source>
        <dbReference type="SMART" id="SM01228"/>
    </source>
</evidence>
<dbReference type="InterPro" id="IPR047001">
    <property type="entry name" value="MnmG_C_subdom"/>
</dbReference>
<dbReference type="AlphaFoldDB" id="A0AAX3BGC9"/>
<evidence type="ECO:0000256" key="3">
    <source>
        <dbReference type="ARBA" id="ARBA00007653"/>
    </source>
</evidence>
<dbReference type="InterPro" id="IPR040131">
    <property type="entry name" value="MnmG_N"/>
</dbReference>
<keyword evidence="8 12" id="KW-0274">FAD</keyword>
<dbReference type="SMART" id="SM01228">
    <property type="entry name" value="GIDA_assoc_3"/>
    <property type="match status" value="1"/>
</dbReference>
<dbReference type="PROSITE" id="PS01281">
    <property type="entry name" value="GIDA_2"/>
    <property type="match status" value="1"/>
</dbReference>